<comment type="caution">
    <text evidence="2">The sequence shown here is derived from an EMBL/GenBank/DDBJ whole genome shotgun (WGS) entry which is preliminary data.</text>
</comment>
<evidence type="ECO:0000313" key="3">
    <source>
        <dbReference type="Proteomes" id="UP000326396"/>
    </source>
</evidence>
<evidence type="ECO:0000256" key="1">
    <source>
        <dbReference type="SAM" id="MobiDB-lite"/>
    </source>
</evidence>
<gene>
    <name evidence="2" type="ORF">E3N88_28367</name>
</gene>
<keyword evidence="3" id="KW-1185">Reference proteome</keyword>
<name>A0A5N6N0A3_9ASTR</name>
<dbReference type="AlphaFoldDB" id="A0A5N6N0A3"/>
<dbReference type="Proteomes" id="UP000326396">
    <property type="component" value="Linkage Group LG4"/>
</dbReference>
<evidence type="ECO:0000313" key="2">
    <source>
        <dbReference type="EMBL" id="KAD4179776.1"/>
    </source>
</evidence>
<accession>A0A5N6N0A3</accession>
<feature type="compositionally biased region" description="Pro residues" evidence="1">
    <location>
        <begin position="76"/>
        <end position="89"/>
    </location>
</feature>
<organism evidence="2 3">
    <name type="scientific">Mikania micrantha</name>
    <name type="common">bitter vine</name>
    <dbReference type="NCBI Taxonomy" id="192012"/>
    <lineage>
        <taxon>Eukaryota</taxon>
        <taxon>Viridiplantae</taxon>
        <taxon>Streptophyta</taxon>
        <taxon>Embryophyta</taxon>
        <taxon>Tracheophyta</taxon>
        <taxon>Spermatophyta</taxon>
        <taxon>Magnoliopsida</taxon>
        <taxon>eudicotyledons</taxon>
        <taxon>Gunneridae</taxon>
        <taxon>Pentapetalae</taxon>
        <taxon>asterids</taxon>
        <taxon>campanulids</taxon>
        <taxon>Asterales</taxon>
        <taxon>Asteraceae</taxon>
        <taxon>Asteroideae</taxon>
        <taxon>Heliantheae alliance</taxon>
        <taxon>Eupatorieae</taxon>
        <taxon>Mikania</taxon>
    </lineage>
</organism>
<feature type="region of interest" description="Disordered" evidence="1">
    <location>
        <begin position="50"/>
        <end position="114"/>
    </location>
</feature>
<feature type="compositionally biased region" description="Low complexity" evidence="1">
    <location>
        <begin position="50"/>
        <end position="75"/>
    </location>
</feature>
<reference evidence="2 3" key="1">
    <citation type="submission" date="2019-05" db="EMBL/GenBank/DDBJ databases">
        <title>Mikania micrantha, genome provides insights into the molecular mechanism of rapid growth.</title>
        <authorList>
            <person name="Liu B."/>
        </authorList>
    </citation>
    <scope>NUCLEOTIDE SEQUENCE [LARGE SCALE GENOMIC DNA]</scope>
    <source>
        <strain evidence="2">NLD-2019</strain>
        <tissue evidence="2">Leaf</tissue>
    </source>
</reference>
<sequence length="114" mass="12461">MVPVTIAVENYVINDMTTCDRSRNPLMANQGERYIYLRFPYVILDDTPSSSFGSLSDPSEASSSASQATPAVPHTPSSPRPVTPPPTPPAQSLRIQQTMDDIVRPHRESLYGTA</sequence>
<feature type="compositionally biased region" description="Basic and acidic residues" evidence="1">
    <location>
        <begin position="101"/>
        <end position="114"/>
    </location>
</feature>
<protein>
    <submittedName>
        <fullName evidence="2">Uncharacterized protein</fullName>
    </submittedName>
</protein>
<proteinExistence type="predicted"/>
<dbReference type="EMBL" id="SZYD01000014">
    <property type="protein sequence ID" value="KAD4179776.1"/>
    <property type="molecule type" value="Genomic_DNA"/>
</dbReference>